<evidence type="ECO:0000256" key="1">
    <source>
        <dbReference type="ARBA" id="ARBA00010617"/>
    </source>
</evidence>
<sequence length="406" mass="45304">MATTEALAQFDIPAHVPPELVHPLGITESAEFLAAPHAFMAGLHGKYPPIVYSPSAQTGSAWQLTRYEDAYFVLRHPEIFTTAGATPFPRDPNNYFYFIPLEIDPPDHRKYRAILEPTFSPKGIARLDESIRRLANDLIDQFIAKGSCEFTRDFGRPLPVSVFLDLMGLPQDMLDTFVGWAIGLLHSQDRETAGRCMKEAVAYMQTVIAEKAQHPDDGVISTIVHSTPGGEPMTGQEIFGFVFFLFIAGLDTVFATLNNIFLWLAENPDRRQEIIDNPDNIDAIAEELLRVFSVTFSGRTLTQDYELRGVKMKKGDKVTSILPACNYDPSVFENPQEVNFHRPRKPNLAFAGGVHSCMGAHLARLEVKISITEFLKRLPDFHVSEDAAIEYWPGGVVGPKALPLSW</sequence>
<dbReference type="PANTHER" id="PTHR46696:SF6">
    <property type="entry name" value="P450, PUTATIVE (EUROFUNG)-RELATED"/>
    <property type="match status" value="1"/>
</dbReference>
<keyword evidence="2" id="KW-1133">Transmembrane helix</keyword>
<dbReference type="Gene3D" id="1.10.630.10">
    <property type="entry name" value="Cytochrome P450"/>
    <property type="match status" value="1"/>
</dbReference>
<protein>
    <submittedName>
        <fullName evidence="3">Cytochrome P450</fullName>
    </submittedName>
</protein>
<dbReference type="EMBL" id="JBDIME010000012">
    <property type="protein sequence ID" value="MEN2790807.1"/>
    <property type="molecule type" value="Genomic_DNA"/>
</dbReference>
<name>A0ABU9Y4S9_9SPHN</name>
<dbReference type="Pfam" id="PF00067">
    <property type="entry name" value="p450"/>
    <property type="match status" value="1"/>
</dbReference>
<keyword evidence="2" id="KW-0472">Membrane</keyword>
<organism evidence="3 4">
    <name type="scientific">Sphingomonas oligophenolica</name>
    <dbReference type="NCBI Taxonomy" id="301154"/>
    <lineage>
        <taxon>Bacteria</taxon>
        <taxon>Pseudomonadati</taxon>
        <taxon>Pseudomonadota</taxon>
        <taxon>Alphaproteobacteria</taxon>
        <taxon>Sphingomonadales</taxon>
        <taxon>Sphingomonadaceae</taxon>
        <taxon>Sphingomonas</taxon>
    </lineage>
</organism>
<gene>
    <name evidence="3" type="ORF">ABC974_14295</name>
</gene>
<dbReference type="PRINTS" id="PR00359">
    <property type="entry name" value="BP450"/>
</dbReference>
<proteinExistence type="inferred from homology"/>
<keyword evidence="4" id="KW-1185">Reference proteome</keyword>
<dbReference type="PRINTS" id="PR00385">
    <property type="entry name" value="P450"/>
</dbReference>
<comment type="similarity">
    <text evidence="1">Belongs to the cytochrome P450 family.</text>
</comment>
<dbReference type="PANTHER" id="PTHR46696">
    <property type="entry name" value="P450, PUTATIVE (EUROFUNG)-RELATED"/>
    <property type="match status" value="1"/>
</dbReference>
<dbReference type="SUPFAM" id="SSF48264">
    <property type="entry name" value="Cytochrome P450"/>
    <property type="match status" value="1"/>
</dbReference>
<comment type="caution">
    <text evidence="3">The sequence shown here is derived from an EMBL/GenBank/DDBJ whole genome shotgun (WGS) entry which is preliminary data.</text>
</comment>
<evidence type="ECO:0000313" key="3">
    <source>
        <dbReference type="EMBL" id="MEN2790807.1"/>
    </source>
</evidence>
<dbReference type="CDD" id="cd11035">
    <property type="entry name" value="P450cam-like"/>
    <property type="match status" value="1"/>
</dbReference>
<keyword evidence="2" id="KW-0812">Transmembrane</keyword>
<evidence type="ECO:0000313" key="4">
    <source>
        <dbReference type="Proteomes" id="UP001419910"/>
    </source>
</evidence>
<evidence type="ECO:0000256" key="2">
    <source>
        <dbReference type="SAM" id="Phobius"/>
    </source>
</evidence>
<feature type="transmembrane region" description="Helical" evidence="2">
    <location>
        <begin position="238"/>
        <end position="264"/>
    </location>
</feature>
<dbReference type="InterPro" id="IPR002397">
    <property type="entry name" value="Cyt_P450_B"/>
</dbReference>
<dbReference type="InterPro" id="IPR001128">
    <property type="entry name" value="Cyt_P450"/>
</dbReference>
<dbReference type="Proteomes" id="UP001419910">
    <property type="component" value="Unassembled WGS sequence"/>
</dbReference>
<accession>A0ABU9Y4S9</accession>
<dbReference type="RefSeq" id="WP_343891176.1">
    <property type="nucleotide sequence ID" value="NZ_BAAAEH010000039.1"/>
</dbReference>
<dbReference type="InterPro" id="IPR036396">
    <property type="entry name" value="Cyt_P450_sf"/>
</dbReference>
<reference evidence="3 4" key="1">
    <citation type="submission" date="2024-05" db="EMBL/GenBank/DDBJ databases">
        <authorList>
            <person name="Liu Q."/>
            <person name="Xin Y.-H."/>
        </authorList>
    </citation>
    <scope>NUCLEOTIDE SEQUENCE [LARGE SCALE GENOMIC DNA]</scope>
    <source>
        <strain evidence="3 4">CGMCC 1.10181</strain>
    </source>
</reference>